<dbReference type="Proteomes" id="UP000616151">
    <property type="component" value="Unassembled WGS sequence"/>
</dbReference>
<evidence type="ECO:0000313" key="1">
    <source>
        <dbReference type="EMBL" id="MBK1868692.1"/>
    </source>
</evidence>
<proteinExistence type="predicted"/>
<accession>A0ACC5R7U3</accession>
<keyword evidence="1" id="KW-0067">ATP-binding</keyword>
<keyword evidence="1" id="KW-0547">Nucleotide-binding</keyword>
<gene>
    <name evidence="1" type="ORF">JHL16_20215</name>
</gene>
<sequence>MREQQLRLADDRTARVAGREMRVEAVSKKFGQAVAVDDVTLGISAGEFVSLLGPSGSGKSTLLMIIAGFEQPDSGELFLGGERLTDIPPHRRNFGHVFQKYALFPHMTAAENIAFPLKMRGIEKAKRGPMVANALERMRLSALGERLPHQLSGGQQQRVALARAIVFQPALLLMDEPLGALDKKLREEMQIEIKQIQRELGITVVFVTHDQDEALSLSDRVAVINQGGLSQFATPRELYDRPSSRFVADFVGDNNFFPGQLIATAGRKGQVKLDGGKVLAGQLPEGKSIALGAKVEIAVRPEAVSLNSKPDSRVSGTLIDVQFTGGTTTRIVRHASGAIYLSRALSAGSHAAQGDAVSLQWDETSAFIYPADGRA</sequence>
<dbReference type="EMBL" id="JAENHL010000007">
    <property type="protein sequence ID" value="MBK1868692.1"/>
    <property type="molecule type" value="Genomic_DNA"/>
</dbReference>
<name>A0ACC5R7U3_9HYPH</name>
<evidence type="ECO:0000313" key="2">
    <source>
        <dbReference type="Proteomes" id="UP000616151"/>
    </source>
</evidence>
<organism evidence="1 2">
    <name type="scientific">Taklimakanibacter albus</name>
    <dbReference type="NCBI Taxonomy" id="2800327"/>
    <lineage>
        <taxon>Bacteria</taxon>
        <taxon>Pseudomonadati</taxon>
        <taxon>Pseudomonadota</taxon>
        <taxon>Alphaproteobacteria</taxon>
        <taxon>Hyphomicrobiales</taxon>
        <taxon>Aestuariivirgaceae</taxon>
        <taxon>Taklimakanibacter</taxon>
    </lineage>
</organism>
<comment type="caution">
    <text evidence="1">The sequence shown here is derived from an EMBL/GenBank/DDBJ whole genome shotgun (WGS) entry which is preliminary data.</text>
</comment>
<keyword evidence="2" id="KW-1185">Reference proteome</keyword>
<protein>
    <submittedName>
        <fullName evidence="1">ABC transporter ATP-binding protein</fullName>
    </submittedName>
</protein>
<reference evidence="1" key="1">
    <citation type="submission" date="2021-01" db="EMBL/GenBank/DDBJ databases">
        <authorList>
            <person name="Sun Q."/>
        </authorList>
    </citation>
    <scope>NUCLEOTIDE SEQUENCE</scope>
    <source>
        <strain evidence="1">YIM B02566</strain>
    </source>
</reference>